<feature type="transmembrane region" description="Helical" evidence="1">
    <location>
        <begin position="6"/>
        <end position="28"/>
    </location>
</feature>
<dbReference type="AlphaFoldDB" id="A0A1A6XKP9"/>
<evidence type="ECO:0000256" key="1">
    <source>
        <dbReference type="SAM" id="Phobius"/>
    </source>
</evidence>
<keyword evidence="1" id="KW-0472">Membrane</keyword>
<reference evidence="2 3" key="1">
    <citation type="submission" date="2016-05" db="EMBL/GenBank/DDBJ databases">
        <title>Draft Genome Sequences of Stenotrophomonas maltophilia Strains Sm32COP, Sm41DVV, Sm46PAILV, SmF3, SmF22, SmSOFb1 and SmCVFa1, Isolated from Different Manures, in France.</title>
        <authorList>
            <person name="Nazaret S."/>
            <person name="Bodilis J."/>
        </authorList>
    </citation>
    <scope>NUCLEOTIDE SEQUENCE [LARGE SCALE GENOMIC DNA]</scope>
    <source>
        <strain evidence="2 3">Sm46PAILV</strain>
    </source>
</reference>
<protein>
    <recommendedName>
        <fullName evidence="4">Transmembrane protein</fullName>
    </recommendedName>
</protein>
<evidence type="ECO:0008006" key="4">
    <source>
        <dbReference type="Google" id="ProtNLM"/>
    </source>
</evidence>
<name>A0A1A6XKP9_STEMA</name>
<dbReference type="RefSeq" id="WP_065200659.1">
    <property type="nucleotide sequence ID" value="NZ_LYVJ01000017.1"/>
</dbReference>
<dbReference type="EMBL" id="LYVJ01000017">
    <property type="protein sequence ID" value="OBU64052.1"/>
    <property type="molecule type" value="Genomic_DNA"/>
</dbReference>
<comment type="caution">
    <text evidence="2">The sequence shown here is derived from an EMBL/GenBank/DDBJ whole genome shotgun (WGS) entry which is preliminary data.</text>
</comment>
<organism evidence="2 3">
    <name type="scientific">Stenotrophomonas maltophilia</name>
    <name type="common">Pseudomonas maltophilia</name>
    <name type="synonym">Xanthomonas maltophilia</name>
    <dbReference type="NCBI Taxonomy" id="40324"/>
    <lineage>
        <taxon>Bacteria</taxon>
        <taxon>Pseudomonadati</taxon>
        <taxon>Pseudomonadota</taxon>
        <taxon>Gammaproteobacteria</taxon>
        <taxon>Lysobacterales</taxon>
        <taxon>Lysobacteraceae</taxon>
        <taxon>Stenotrophomonas</taxon>
        <taxon>Stenotrophomonas maltophilia group</taxon>
    </lineage>
</organism>
<dbReference type="OrthoDB" id="6052835at2"/>
<dbReference type="Proteomes" id="UP000092256">
    <property type="component" value="Unassembled WGS sequence"/>
</dbReference>
<feature type="transmembrane region" description="Helical" evidence="1">
    <location>
        <begin position="80"/>
        <end position="98"/>
    </location>
</feature>
<evidence type="ECO:0000313" key="2">
    <source>
        <dbReference type="EMBL" id="OBU64052.1"/>
    </source>
</evidence>
<evidence type="ECO:0000313" key="3">
    <source>
        <dbReference type="Proteomes" id="UP000092256"/>
    </source>
</evidence>
<proteinExistence type="predicted"/>
<gene>
    <name evidence="2" type="ORF">A9K58_18110</name>
</gene>
<sequence length="226" mass="24834">MVVLYLAVRVLFPLSVFVLACSVLSRLINARLARLPRVPLNLPEPSSSPRRKDRRLHARALRRRPGLRTATRPATAPRRWHIAAACIAVSALVAAVAITPDGARFLVMARSLTGYPATVAEVRVPAAAHAVLLQAWQPVLSHLSRPVSMRYPVPRTGATHEAHATLPVQVRHRPDALQIATAIPVEAEALRTELARLGGVPREAITVRQDEISPWMQPGWQPWPGR</sequence>
<keyword evidence="1" id="KW-1133">Transmembrane helix</keyword>
<keyword evidence="1" id="KW-0812">Transmembrane</keyword>
<accession>A0A1A6XKP9</accession>